<protein>
    <recommendedName>
        <fullName evidence="2">Ubiquitin-like domain-containing protein</fullName>
    </recommendedName>
</protein>
<feature type="compositionally biased region" description="Basic and acidic residues" evidence="1">
    <location>
        <begin position="38"/>
        <end position="115"/>
    </location>
</feature>
<dbReference type="Pfam" id="PF11976">
    <property type="entry name" value="Rad60-SLD"/>
    <property type="match status" value="1"/>
</dbReference>
<dbReference type="Proteomes" id="UP000258309">
    <property type="component" value="Unassembled WGS sequence"/>
</dbReference>
<dbReference type="InterPro" id="IPR022617">
    <property type="entry name" value="Rad60/SUMO-like_dom"/>
</dbReference>
<proteinExistence type="predicted"/>
<dbReference type="EMBL" id="NCSJ02000439">
    <property type="protein sequence ID" value="RFU24490.1"/>
    <property type="molecule type" value="Genomic_DNA"/>
</dbReference>
<dbReference type="InterPro" id="IPR000626">
    <property type="entry name" value="Ubiquitin-like_dom"/>
</dbReference>
<dbReference type="PROSITE" id="PS50053">
    <property type="entry name" value="UBIQUITIN_2"/>
    <property type="match status" value="1"/>
</dbReference>
<evidence type="ECO:0000313" key="3">
    <source>
        <dbReference type="EMBL" id="RFU24490.1"/>
    </source>
</evidence>
<feature type="compositionally biased region" description="Low complexity" evidence="1">
    <location>
        <begin position="125"/>
        <end position="136"/>
    </location>
</feature>
<keyword evidence="4" id="KW-1185">Reference proteome</keyword>
<dbReference type="SUPFAM" id="SSF54236">
    <property type="entry name" value="Ubiquitin-like"/>
    <property type="match status" value="1"/>
</dbReference>
<dbReference type="AlphaFoldDB" id="A0A3E2GTS6"/>
<evidence type="ECO:0000259" key="2">
    <source>
        <dbReference type="PROSITE" id="PS50053"/>
    </source>
</evidence>
<feature type="non-terminal residue" evidence="3">
    <location>
        <position position="1"/>
    </location>
</feature>
<feature type="compositionally biased region" description="Polar residues" evidence="1">
    <location>
        <begin position="1"/>
        <end position="12"/>
    </location>
</feature>
<sequence length="465" mass="53082">MAHNIDSQSTQAPKKRSLFNKPKRSTPAETEATLDLFSRAKELYPVRVAEAERKRQAKLERLERKRSSTGSEKEAPDVRDGKKTRLSQDSEELEHTPDTSAKEITSDDNSRERRGSTISIPQEYNSRPPSRQSNSRVTPRLSHSPSNEQIPDRQQLPFNTRERLSKNIIALSDSDEDEDEIRISTKPPVKAVEVEDDFELSDEEFPELVQKARERERQMELDRARAKDQQEHPNNLGQTVNDEVDDFLIQSSPVPDADPVVEILVSSSINGTKPLIVRRKLSQRLREVRLSWCDRQFVDGQPLGPTLKSSVFLTWKGKRLFDVTTCKGLGIQLSSSGILDSDGEGFDAEGRIHLEAWTEELHKLYQKDLVTQERRLEENNEEPEEEKSEEQKIRIIMTPREMEPYKLMVKPTTSIAKLILAFTRARGIPGSKTVSIFFDGDQLDPQSTVKDTDLNDMDTVEVHVK</sequence>
<dbReference type="OrthoDB" id="3365399at2759"/>
<organism evidence="3 4">
    <name type="scientific">Scytalidium lignicola</name>
    <name type="common">Hyphomycete</name>
    <dbReference type="NCBI Taxonomy" id="5539"/>
    <lineage>
        <taxon>Eukaryota</taxon>
        <taxon>Fungi</taxon>
        <taxon>Dikarya</taxon>
        <taxon>Ascomycota</taxon>
        <taxon>Pezizomycotina</taxon>
        <taxon>Leotiomycetes</taxon>
        <taxon>Leotiomycetes incertae sedis</taxon>
        <taxon>Scytalidium</taxon>
    </lineage>
</organism>
<evidence type="ECO:0000256" key="1">
    <source>
        <dbReference type="SAM" id="MobiDB-lite"/>
    </source>
</evidence>
<reference evidence="3 4" key="1">
    <citation type="submission" date="2018-05" db="EMBL/GenBank/DDBJ databases">
        <title>Draft genome sequence of Scytalidium lignicola DSM 105466, a ubiquitous saprotrophic fungus.</title>
        <authorList>
            <person name="Buettner E."/>
            <person name="Gebauer A.M."/>
            <person name="Hofrichter M."/>
            <person name="Liers C."/>
            <person name="Kellner H."/>
        </authorList>
    </citation>
    <scope>NUCLEOTIDE SEQUENCE [LARGE SCALE GENOMIC DNA]</scope>
    <source>
        <strain evidence="3 4">DSM 105466</strain>
    </source>
</reference>
<dbReference type="CDD" id="cd17080">
    <property type="entry name" value="Ubl_SLD2_Esc2_like"/>
    <property type="match status" value="1"/>
</dbReference>
<feature type="compositionally biased region" description="Basic residues" evidence="1">
    <location>
        <begin position="13"/>
        <end position="24"/>
    </location>
</feature>
<feature type="region of interest" description="Disordered" evidence="1">
    <location>
        <begin position="1"/>
        <end position="161"/>
    </location>
</feature>
<dbReference type="Gene3D" id="3.10.20.90">
    <property type="entry name" value="Phosphatidylinositol 3-kinase Catalytic Subunit, Chain A, domain 1"/>
    <property type="match status" value="1"/>
</dbReference>
<feature type="domain" description="Ubiquitin-like" evidence="2">
    <location>
        <begin position="393"/>
        <end position="465"/>
    </location>
</feature>
<feature type="non-terminal residue" evidence="3">
    <location>
        <position position="465"/>
    </location>
</feature>
<accession>A0A3E2GTS6</accession>
<gene>
    <name evidence="3" type="ORF">B7463_g11847</name>
</gene>
<dbReference type="OMA" id="VHMEAVT"/>
<evidence type="ECO:0000313" key="4">
    <source>
        <dbReference type="Proteomes" id="UP000258309"/>
    </source>
</evidence>
<dbReference type="InterPro" id="IPR029071">
    <property type="entry name" value="Ubiquitin-like_domsf"/>
</dbReference>
<name>A0A3E2GTS6_SCYLI</name>
<comment type="caution">
    <text evidence="3">The sequence shown here is derived from an EMBL/GenBank/DDBJ whole genome shotgun (WGS) entry which is preliminary data.</text>
</comment>